<feature type="chain" id="PRO_5038723631" evidence="1">
    <location>
        <begin position="21"/>
        <end position="69"/>
    </location>
</feature>
<keyword evidence="3" id="KW-1185">Reference proteome</keyword>
<sequence length="69" mass="7927">MGRECVKIFFSFAWAPALVADQDAGMVALPAEDKYDLATVFAKFDSYLGIFNYRNIKRHEFFNTKRGNL</sequence>
<accession>A0A9D4N8D2</accession>
<feature type="signal peptide" evidence="1">
    <location>
        <begin position="1"/>
        <end position="20"/>
    </location>
</feature>
<dbReference type="EMBL" id="JAIWYP010000001">
    <property type="protein sequence ID" value="KAH3889926.1"/>
    <property type="molecule type" value="Genomic_DNA"/>
</dbReference>
<evidence type="ECO:0000313" key="3">
    <source>
        <dbReference type="Proteomes" id="UP000828390"/>
    </source>
</evidence>
<evidence type="ECO:0000256" key="1">
    <source>
        <dbReference type="SAM" id="SignalP"/>
    </source>
</evidence>
<name>A0A9D4N8D2_DREPO</name>
<organism evidence="2 3">
    <name type="scientific">Dreissena polymorpha</name>
    <name type="common">Zebra mussel</name>
    <name type="synonym">Mytilus polymorpha</name>
    <dbReference type="NCBI Taxonomy" id="45954"/>
    <lineage>
        <taxon>Eukaryota</taxon>
        <taxon>Metazoa</taxon>
        <taxon>Spiralia</taxon>
        <taxon>Lophotrochozoa</taxon>
        <taxon>Mollusca</taxon>
        <taxon>Bivalvia</taxon>
        <taxon>Autobranchia</taxon>
        <taxon>Heteroconchia</taxon>
        <taxon>Euheterodonta</taxon>
        <taxon>Imparidentia</taxon>
        <taxon>Neoheterodontei</taxon>
        <taxon>Myida</taxon>
        <taxon>Dreissenoidea</taxon>
        <taxon>Dreissenidae</taxon>
        <taxon>Dreissena</taxon>
    </lineage>
</organism>
<comment type="caution">
    <text evidence="2">The sequence shown here is derived from an EMBL/GenBank/DDBJ whole genome shotgun (WGS) entry which is preliminary data.</text>
</comment>
<protein>
    <submittedName>
        <fullName evidence="2">Uncharacterized protein</fullName>
    </submittedName>
</protein>
<dbReference type="Proteomes" id="UP000828390">
    <property type="component" value="Unassembled WGS sequence"/>
</dbReference>
<gene>
    <name evidence="2" type="ORF">DPMN_013993</name>
</gene>
<reference evidence="2" key="1">
    <citation type="journal article" date="2019" name="bioRxiv">
        <title>The Genome of the Zebra Mussel, Dreissena polymorpha: A Resource for Invasive Species Research.</title>
        <authorList>
            <person name="McCartney M.A."/>
            <person name="Auch B."/>
            <person name="Kono T."/>
            <person name="Mallez S."/>
            <person name="Zhang Y."/>
            <person name="Obille A."/>
            <person name="Becker A."/>
            <person name="Abrahante J.E."/>
            <person name="Garbe J."/>
            <person name="Badalamenti J.P."/>
            <person name="Herman A."/>
            <person name="Mangelson H."/>
            <person name="Liachko I."/>
            <person name="Sullivan S."/>
            <person name="Sone E.D."/>
            <person name="Koren S."/>
            <person name="Silverstein K.A.T."/>
            <person name="Beckman K.B."/>
            <person name="Gohl D.M."/>
        </authorList>
    </citation>
    <scope>NUCLEOTIDE SEQUENCE</scope>
    <source>
        <strain evidence="2">Duluth1</strain>
        <tissue evidence="2">Whole animal</tissue>
    </source>
</reference>
<proteinExistence type="predicted"/>
<keyword evidence="1" id="KW-0732">Signal</keyword>
<evidence type="ECO:0000313" key="2">
    <source>
        <dbReference type="EMBL" id="KAH3889926.1"/>
    </source>
</evidence>
<dbReference type="AlphaFoldDB" id="A0A9D4N8D2"/>
<reference evidence="2" key="2">
    <citation type="submission" date="2020-11" db="EMBL/GenBank/DDBJ databases">
        <authorList>
            <person name="McCartney M.A."/>
            <person name="Auch B."/>
            <person name="Kono T."/>
            <person name="Mallez S."/>
            <person name="Becker A."/>
            <person name="Gohl D.M."/>
            <person name="Silverstein K.A.T."/>
            <person name="Koren S."/>
            <person name="Bechman K.B."/>
            <person name="Herman A."/>
            <person name="Abrahante J.E."/>
            <person name="Garbe J."/>
        </authorList>
    </citation>
    <scope>NUCLEOTIDE SEQUENCE</scope>
    <source>
        <strain evidence="2">Duluth1</strain>
        <tissue evidence="2">Whole animal</tissue>
    </source>
</reference>